<evidence type="ECO:0000313" key="2">
    <source>
        <dbReference type="Proteomes" id="UP000233482"/>
    </source>
</evidence>
<proteinExistence type="predicted"/>
<reference evidence="1 2" key="1">
    <citation type="submission" date="2017-12" db="EMBL/GenBank/DDBJ databases">
        <title>Genomics of Macrococcus caseolyticus.</title>
        <authorList>
            <person name="MacFadyen A.C."/>
            <person name="Paterson G.K."/>
        </authorList>
    </citation>
    <scope>NUCLEOTIDE SEQUENCE [LARGE SCALE GENOMIC DNA]</scope>
    <source>
        <strain evidence="1 2">5788_EF188</strain>
    </source>
</reference>
<accession>A0A855GLR4</accession>
<protein>
    <submittedName>
        <fullName evidence="1">Uncharacterized protein</fullName>
    </submittedName>
</protein>
<comment type="caution">
    <text evidence="1">The sequence shown here is derived from an EMBL/GenBank/DDBJ whole genome shotgun (WGS) entry which is preliminary data.</text>
</comment>
<dbReference type="EMBL" id="PIXC01000004">
    <property type="protein sequence ID" value="PKE26904.1"/>
    <property type="molecule type" value="Genomic_DNA"/>
</dbReference>
<dbReference type="Proteomes" id="UP000233482">
    <property type="component" value="Unassembled WGS sequence"/>
</dbReference>
<organism evidence="1 2">
    <name type="scientific">Macrococcoides caseolyticum</name>
    <dbReference type="NCBI Taxonomy" id="69966"/>
    <lineage>
        <taxon>Bacteria</taxon>
        <taxon>Bacillati</taxon>
        <taxon>Bacillota</taxon>
        <taxon>Bacilli</taxon>
        <taxon>Bacillales</taxon>
        <taxon>Staphylococcaceae</taxon>
        <taxon>Macrococcoides</taxon>
    </lineage>
</organism>
<dbReference type="RefSeq" id="WP_101041972.1">
    <property type="nucleotide sequence ID" value="NZ_CP073801.1"/>
</dbReference>
<evidence type="ECO:0000313" key="1">
    <source>
        <dbReference type="EMBL" id="PKE26904.1"/>
    </source>
</evidence>
<gene>
    <name evidence="1" type="ORF">CW686_03000</name>
</gene>
<sequence>MFFPLTEHDYKTIELRIKQYHSLAEWLHYHPGTEGEYIDNVRRIVNAISKVYNSLDLPSQQLFKLLWWECEPIDVIEDVMHVSKRTINKHKKLILERIGAELGIV</sequence>
<name>A0A855GLR4_9STAP</name>
<dbReference type="AlphaFoldDB" id="A0A855GLR4"/>